<dbReference type="Proteomes" id="UP000499080">
    <property type="component" value="Unassembled WGS sequence"/>
</dbReference>
<feature type="domain" description="DUF7041" evidence="1">
    <location>
        <begin position="27"/>
        <end position="71"/>
    </location>
</feature>
<dbReference type="PANTHER" id="PTHR33327:SF3">
    <property type="entry name" value="RNA-DIRECTED DNA POLYMERASE"/>
    <property type="match status" value="1"/>
</dbReference>
<dbReference type="InterPro" id="IPR055469">
    <property type="entry name" value="DUF7041"/>
</dbReference>
<dbReference type="OrthoDB" id="6513537at2759"/>
<proteinExistence type="predicted"/>
<evidence type="ECO:0000313" key="3">
    <source>
        <dbReference type="Proteomes" id="UP000499080"/>
    </source>
</evidence>
<dbReference type="Pfam" id="PF23055">
    <property type="entry name" value="DUF7041"/>
    <property type="match status" value="1"/>
</dbReference>
<comment type="caution">
    <text evidence="2">The sequence shown here is derived from an EMBL/GenBank/DDBJ whole genome shotgun (WGS) entry which is preliminary data.</text>
</comment>
<evidence type="ECO:0000259" key="1">
    <source>
        <dbReference type="Pfam" id="PF23055"/>
    </source>
</evidence>
<dbReference type="AlphaFoldDB" id="A0A4Y2RR58"/>
<keyword evidence="3" id="KW-1185">Reference proteome</keyword>
<dbReference type="EMBL" id="BGPR01146884">
    <property type="protein sequence ID" value="GBN78287.1"/>
    <property type="molecule type" value="Genomic_DNA"/>
</dbReference>
<dbReference type="PANTHER" id="PTHR33327">
    <property type="entry name" value="ENDONUCLEASE"/>
    <property type="match status" value="1"/>
</dbReference>
<reference evidence="2 3" key="1">
    <citation type="journal article" date="2019" name="Sci. Rep.">
        <title>Orb-weaving spider Araneus ventricosus genome elucidates the spidroin gene catalogue.</title>
        <authorList>
            <person name="Kono N."/>
            <person name="Nakamura H."/>
            <person name="Ohtoshi R."/>
            <person name="Moran D.A.P."/>
            <person name="Shinohara A."/>
            <person name="Yoshida Y."/>
            <person name="Fujiwara M."/>
            <person name="Mori M."/>
            <person name="Tomita M."/>
            <person name="Arakawa K."/>
        </authorList>
    </citation>
    <scope>NUCLEOTIDE SEQUENCE [LARGE SCALE GENOMIC DNA]</scope>
</reference>
<name>A0A4Y2RR58_ARAVE</name>
<evidence type="ECO:0000313" key="2">
    <source>
        <dbReference type="EMBL" id="GBN78287.1"/>
    </source>
</evidence>
<accession>A0A4Y2RR58</accession>
<protein>
    <recommendedName>
        <fullName evidence="1">DUF7041 domain-containing protein</fullName>
    </recommendedName>
</protein>
<gene>
    <name evidence="2" type="ORF">AVEN_58720_1</name>
</gene>
<organism evidence="2 3">
    <name type="scientific">Araneus ventricosus</name>
    <name type="common">Orbweaver spider</name>
    <name type="synonym">Epeira ventricosa</name>
    <dbReference type="NCBI Taxonomy" id="182803"/>
    <lineage>
        <taxon>Eukaryota</taxon>
        <taxon>Metazoa</taxon>
        <taxon>Ecdysozoa</taxon>
        <taxon>Arthropoda</taxon>
        <taxon>Chelicerata</taxon>
        <taxon>Arachnida</taxon>
        <taxon>Araneae</taxon>
        <taxon>Araneomorphae</taxon>
        <taxon>Entelegynae</taxon>
        <taxon>Araneoidea</taxon>
        <taxon>Araneidae</taxon>
        <taxon>Araneus</taxon>
    </lineage>
</organism>
<sequence>MPNPDDSKLGECNNFSAGVSAVAIETPAFCSDKPEIWFAQLESQFALGNISVDSTKFHYVIAALNSDDLTCLIRTKFQWPFILASASKPILGADIPEHYNLLVNMKRKKLLDDTSAVSLEKPISANESMYVATAQGDSPYVKLLLKFSDITMPSPPKPLLHVKHNTEHCIKTRGPPVFS</sequence>